<dbReference type="InterPro" id="IPR001525">
    <property type="entry name" value="C5_MeTfrase"/>
</dbReference>
<dbReference type="InterPro" id="IPR050390">
    <property type="entry name" value="C5-Methyltransferase"/>
</dbReference>
<dbReference type="GO" id="GO:0032259">
    <property type="term" value="P:methylation"/>
    <property type="evidence" value="ECO:0007669"/>
    <property type="project" value="UniProtKB-KW"/>
</dbReference>
<dbReference type="InterPro" id="IPR043151">
    <property type="entry name" value="BAH_sf"/>
</dbReference>
<evidence type="ECO:0000256" key="3">
    <source>
        <dbReference type="ARBA" id="ARBA00022679"/>
    </source>
</evidence>
<feature type="compositionally biased region" description="Pro residues" evidence="5">
    <location>
        <begin position="173"/>
        <end position="187"/>
    </location>
</feature>
<comment type="caution">
    <text evidence="6">The sequence shown here is derived from an EMBL/GenBank/DDBJ whole genome shotgun (WGS) entry which is preliminary data.</text>
</comment>
<name>A0A8J4F9C8_9CHLO</name>
<keyword evidence="3" id="KW-0808">Transferase</keyword>
<gene>
    <name evidence="6" type="ORF">Vafri_19006</name>
</gene>
<evidence type="ECO:0000256" key="2">
    <source>
        <dbReference type="ARBA" id="ARBA00022603"/>
    </source>
</evidence>
<keyword evidence="7" id="KW-1185">Reference proteome</keyword>
<evidence type="ECO:0000256" key="1">
    <source>
        <dbReference type="ARBA" id="ARBA00011975"/>
    </source>
</evidence>
<feature type="compositionally biased region" description="Basic residues" evidence="5">
    <location>
        <begin position="33"/>
        <end position="44"/>
    </location>
</feature>
<organism evidence="6 7">
    <name type="scientific">Volvox africanus</name>
    <dbReference type="NCBI Taxonomy" id="51714"/>
    <lineage>
        <taxon>Eukaryota</taxon>
        <taxon>Viridiplantae</taxon>
        <taxon>Chlorophyta</taxon>
        <taxon>core chlorophytes</taxon>
        <taxon>Chlorophyceae</taxon>
        <taxon>CS clade</taxon>
        <taxon>Chlamydomonadales</taxon>
        <taxon>Volvocaceae</taxon>
        <taxon>Volvox</taxon>
    </lineage>
</organism>
<dbReference type="Gene3D" id="2.30.30.490">
    <property type="match status" value="1"/>
</dbReference>
<dbReference type="Gene3D" id="3.40.50.150">
    <property type="entry name" value="Vaccinia Virus protein VP39"/>
    <property type="match status" value="1"/>
</dbReference>
<protein>
    <recommendedName>
        <fullName evidence="1">DNA (cytosine-5-)-methyltransferase</fullName>
        <ecNumber evidence="1">2.1.1.37</ecNumber>
    </recommendedName>
</protein>
<dbReference type="GO" id="GO:0003677">
    <property type="term" value="F:DNA binding"/>
    <property type="evidence" value="ECO:0007669"/>
    <property type="project" value="TreeGrafter"/>
</dbReference>
<dbReference type="GO" id="GO:0044027">
    <property type="term" value="P:negative regulation of gene expression via chromosomal CpG island methylation"/>
    <property type="evidence" value="ECO:0007669"/>
    <property type="project" value="TreeGrafter"/>
</dbReference>
<dbReference type="PANTHER" id="PTHR10629:SF52">
    <property type="entry name" value="DNA (CYTOSINE-5)-METHYLTRANSFERASE 1"/>
    <property type="match status" value="1"/>
</dbReference>
<dbReference type="EC" id="2.1.1.37" evidence="1"/>
<dbReference type="GO" id="GO:0005634">
    <property type="term" value="C:nucleus"/>
    <property type="evidence" value="ECO:0007669"/>
    <property type="project" value="TreeGrafter"/>
</dbReference>
<sequence>MTFPTLNFLAGIEAEADDSGSDDDEEERDLAKPKHNRGHKKQTANHKGSNNGLRAFAVVQLWAVEPSGKEAGLPKGKTAVAAAAAGAIPSTIQVRRSYRPEDISRDVAYRSDWWDLYAPTIAPTSPSSLSLSVSEVYGKCAVVIAGQLRPQEANVLDTFQVTGSYDPRQPAKTHPPPASLPAPPSPPATSSEEAAVAKEDGKKKSAQVPTKGNGGTVAPASGSAAAATSGGKDGHDDDADLQLDTLDIFAGCGGLSEGMHQAGVARTRWAIEYDSEAATVFKLNNPDTKVFCNNCNVLLRAAMLKAGLEADCFADPTCIDAAANLDEPTISDLPTPGSVALMMGGPPCQGYSGMNRFNKGLWSQVQNSMAYAWRLLQQHTQHRIRTPAMCNIKMNHKAHKMTTFQKSRTLHKRSREYSLAFWRASYVFNPSYYSLNLASPL</sequence>
<feature type="compositionally biased region" description="Low complexity" evidence="5">
    <location>
        <begin position="216"/>
        <end position="230"/>
    </location>
</feature>
<keyword evidence="4" id="KW-0949">S-adenosyl-L-methionine</keyword>
<feature type="region of interest" description="Disordered" evidence="5">
    <location>
        <begin position="162"/>
        <end position="238"/>
    </location>
</feature>
<evidence type="ECO:0000256" key="5">
    <source>
        <dbReference type="SAM" id="MobiDB-lite"/>
    </source>
</evidence>
<evidence type="ECO:0000313" key="6">
    <source>
        <dbReference type="EMBL" id="GIL65378.1"/>
    </source>
</evidence>
<dbReference type="EMBL" id="BNCO01000075">
    <property type="protein sequence ID" value="GIL65378.1"/>
    <property type="molecule type" value="Genomic_DNA"/>
</dbReference>
<reference evidence="6" key="1">
    <citation type="journal article" date="2021" name="Proc. Natl. Acad. Sci. U.S.A.">
        <title>Three genomes in the algal genus Volvox reveal the fate of a haploid sex-determining region after a transition to homothallism.</title>
        <authorList>
            <person name="Yamamoto K."/>
            <person name="Hamaji T."/>
            <person name="Kawai-Toyooka H."/>
            <person name="Matsuzaki R."/>
            <person name="Takahashi F."/>
            <person name="Nishimura Y."/>
            <person name="Kawachi M."/>
            <person name="Noguchi H."/>
            <person name="Minakuchi Y."/>
            <person name="Umen J.G."/>
            <person name="Toyoda A."/>
            <person name="Nozaki H."/>
        </authorList>
    </citation>
    <scope>NUCLEOTIDE SEQUENCE</scope>
    <source>
        <strain evidence="6">NIES-3780</strain>
    </source>
</reference>
<dbReference type="GO" id="GO:0003886">
    <property type="term" value="F:DNA (cytosine-5-)-methyltransferase activity"/>
    <property type="evidence" value="ECO:0007669"/>
    <property type="project" value="UniProtKB-EC"/>
</dbReference>
<dbReference type="Proteomes" id="UP000747399">
    <property type="component" value="Unassembled WGS sequence"/>
</dbReference>
<dbReference type="AlphaFoldDB" id="A0A8J4F9C8"/>
<dbReference type="Pfam" id="PF00145">
    <property type="entry name" value="DNA_methylase"/>
    <property type="match status" value="1"/>
</dbReference>
<dbReference type="SUPFAM" id="SSF53335">
    <property type="entry name" value="S-adenosyl-L-methionine-dependent methyltransferases"/>
    <property type="match status" value="1"/>
</dbReference>
<feature type="compositionally biased region" description="Acidic residues" evidence="5">
    <location>
        <begin position="14"/>
        <end position="28"/>
    </location>
</feature>
<feature type="region of interest" description="Disordered" evidence="5">
    <location>
        <begin position="12"/>
        <end position="51"/>
    </location>
</feature>
<accession>A0A8J4F9C8</accession>
<proteinExistence type="predicted"/>
<dbReference type="InterPro" id="IPR029063">
    <property type="entry name" value="SAM-dependent_MTases_sf"/>
</dbReference>
<evidence type="ECO:0000256" key="4">
    <source>
        <dbReference type="ARBA" id="ARBA00022691"/>
    </source>
</evidence>
<keyword evidence="2" id="KW-0489">Methyltransferase</keyword>
<evidence type="ECO:0000313" key="7">
    <source>
        <dbReference type="Proteomes" id="UP000747399"/>
    </source>
</evidence>
<dbReference type="PANTHER" id="PTHR10629">
    <property type="entry name" value="CYTOSINE-SPECIFIC METHYLTRANSFERASE"/>
    <property type="match status" value="1"/>
</dbReference>